<proteinExistence type="inferred from homology"/>
<keyword evidence="6" id="KW-1185">Reference proteome</keyword>
<protein>
    <submittedName>
        <fullName evidence="3">Glutathione S-transferase</fullName>
    </submittedName>
    <submittedName>
        <fullName evidence="4">SRPBCC domain-containing protein</fullName>
    </submittedName>
</protein>
<reference evidence="5" key="2">
    <citation type="submission" date="2017-10" db="EMBL/GenBank/DDBJ databases">
        <title>Staphylococcus edaphicus sp. nov., isolated in Antarctica, harbouring mecC gene and genomic islands essential in adaptation to extreme environment.</title>
        <authorList>
            <person name="Pantucek R."/>
            <person name="Sedlacek I."/>
            <person name="Indrakova A."/>
            <person name="Vrbovska V."/>
            <person name="Maslanova I."/>
            <person name="Kovarovic V."/>
            <person name="Svec P."/>
            <person name="Kralova S."/>
            <person name="Kristofova L."/>
            <person name="Keklakova J."/>
            <person name="Petras P."/>
            <person name="Doskar J."/>
        </authorList>
    </citation>
    <scope>NUCLEOTIDE SEQUENCE [LARGE SCALE GENOMIC DNA]</scope>
    <source>
        <strain evidence="5">CCM 5085</strain>
    </source>
</reference>
<organism evidence="3 5">
    <name type="scientific">Staphylococcus edaphicus</name>
    <dbReference type="NCBI Taxonomy" id="1955013"/>
    <lineage>
        <taxon>Bacteria</taxon>
        <taxon>Bacillati</taxon>
        <taxon>Bacillota</taxon>
        <taxon>Bacilli</taxon>
        <taxon>Bacillales</taxon>
        <taxon>Staphylococcaceae</taxon>
        <taxon>Staphylococcus</taxon>
    </lineage>
</organism>
<dbReference type="SUPFAM" id="SSF55961">
    <property type="entry name" value="Bet v1-like"/>
    <property type="match status" value="1"/>
</dbReference>
<dbReference type="EMBL" id="MRZN01000010">
    <property type="protein sequence ID" value="PHK49593.1"/>
    <property type="molecule type" value="Genomic_DNA"/>
</dbReference>
<dbReference type="CDD" id="cd07814">
    <property type="entry name" value="SRPBCC_CalC_Aha1-like"/>
    <property type="match status" value="1"/>
</dbReference>
<dbReference type="Proteomes" id="UP001056588">
    <property type="component" value="Chromosome"/>
</dbReference>
<dbReference type="InterPro" id="IPR023393">
    <property type="entry name" value="START-like_dom_sf"/>
</dbReference>
<dbReference type="OrthoDB" id="118413at2"/>
<evidence type="ECO:0000259" key="2">
    <source>
        <dbReference type="Pfam" id="PF08327"/>
    </source>
</evidence>
<dbReference type="Proteomes" id="UP000223828">
    <property type="component" value="Unassembled WGS sequence"/>
</dbReference>
<gene>
    <name evidence="3" type="ORF">BTJ66_07480</name>
    <name evidence="4" type="ORF">MNY58_02645</name>
</gene>
<name>A0A2C6WN81_9STAP</name>
<evidence type="ECO:0000313" key="3">
    <source>
        <dbReference type="EMBL" id="PHK49593.1"/>
    </source>
</evidence>
<comment type="similarity">
    <text evidence="1">Belongs to the AHA1 family.</text>
</comment>
<accession>A0A2C6WN81</accession>
<evidence type="ECO:0000313" key="6">
    <source>
        <dbReference type="Proteomes" id="UP001056588"/>
    </source>
</evidence>
<evidence type="ECO:0000313" key="5">
    <source>
        <dbReference type="Proteomes" id="UP000223828"/>
    </source>
</evidence>
<dbReference type="RefSeq" id="WP_099090345.1">
    <property type="nucleotide sequence ID" value="NZ_CP093217.1"/>
</dbReference>
<dbReference type="EMBL" id="CP093217">
    <property type="protein sequence ID" value="UQW82025.1"/>
    <property type="molecule type" value="Genomic_DNA"/>
</dbReference>
<evidence type="ECO:0000256" key="1">
    <source>
        <dbReference type="ARBA" id="ARBA00006817"/>
    </source>
</evidence>
<dbReference type="Gene3D" id="3.30.530.20">
    <property type="match status" value="1"/>
</dbReference>
<sequence>MSVQVEENKIIFTRNFKATAEQIFKAYTEPNLFKEWFHPQGASTEIYEFDVQTGGKAFFAIRAPQGTSYTVTQYNKVIEPKVIDYNDYFADKDGSIDKKMAGMHNTIHIETCEDDTSKVTSVAELPDPKAAQQLIDMGVEAGMNSTFDNLELLLEKL</sequence>
<dbReference type="AlphaFoldDB" id="A0A2C6WN81"/>
<feature type="domain" description="Activator of Hsp90 ATPase homologue 1/2-like C-terminal" evidence="2">
    <location>
        <begin position="17"/>
        <end position="155"/>
    </location>
</feature>
<reference evidence="3" key="1">
    <citation type="journal article" date="2017" name="Appl. Environ. Microbiol.">
        <title>Staphylococcus edaphicus sp. nov., isolated in Antarctica, harbours mecC gene and genomic islands with suspected role in adaptation to extreme environment.</title>
        <authorList>
            <person name="Pantucek R."/>
            <person name="Sedlacek I."/>
            <person name="Indrakova A."/>
            <person name="Vrbovska V."/>
            <person name="Maslanova I."/>
            <person name="Kovarovic V."/>
            <person name="Svec P."/>
            <person name="Kralova S."/>
            <person name="Kristofova L."/>
            <person name="Keklakova J."/>
            <person name="Petras P."/>
            <person name="Doskar J."/>
        </authorList>
    </citation>
    <scope>NUCLEOTIDE SEQUENCE</scope>
    <source>
        <strain evidence="3">CCM 8730</strain>
    </source>
</reference>
<dbReference type="InterPro" id="IPR013538">
    <property type="entry name" value="ASHA1/2-like_C"/>
</dbReference>
<dbReference type="Pfam" id="PF08327">
    <property type="entry name" value="AHSA1"/>
    <property type="match status" value="1"/>
</dbReference>
<reference evidence="4" key="4">
    <citation type="submission" date="2022-03" db="EMBL/GenBank/DDBJ databases">
        <title>Complete Genome Sequence of Staphylococcus edaphicus strain CCM 8731.</title>
        <authorList>
            <person name="Rimmer C.O."/>
            <person name="Thomas J.C."/>
        </authorList>
    </citation>
    <scope>NUCLEOTIDE SEQUENCE</scope>
    <source>
        <strain evidence="4">CCM 8731</strain>
    </source>
</reference>
<reference evidence="3" key="3">
    <citation type="submission" date="2017-10" db="EMBL/GenBank/DDBJ databases">
        <authorList>
            <person name="Vrbovska V."/>
            <person name="Kovarovic V."/>
            <person name="Indrakova A."/>
        </authorList>
    </citation>
    <scope>NUCLEOTIDE SEQUENCE</scope>
    <source>
        <strain evidence="3">CCM 8730</strain>
    </source>
</reference>
<evidence type="ECO:0000313" key="4">
    <source>
        <dbReference type="EMBL" id="UQW82025.1"/>
    </source>
</evidence>